<evidence type="ECO:0000313" key="4">
    <source>
        <dbReference type="Proteomes" id="UP000824633"/>
    </source>
</evidence>
<evidence type="ECO:0008006" key="5">
    <source>
        <dbReference type="Google" id="ProtNLM"/>
    </source>
</evidence>
<accession>A0ABN6IYE6</accession>
<dbReference type="EMBL" id="AP024849">
    <property type="protein sequence ID" value="BCZ46528.1"/>
    <property type="molecule type" value="Genomic_DNA"/>
</dbReference>
<name>A0ABN6IYE6_9CLOT</name>
<evidence type="ECO:0000256" key="2">
    <source>
        <dbReference type="PROSITE-ProRule" id="PRU00591"/>
    </source>
</evidence>
<dbReference type="Pfam" id="PF19127">
    <property type="entry name" value="Choline_bind_3"/>
    <property type="match status" value="1"/>
</dbReference>
<dbReference type="PROSITE" id="PS51170">
    <property type="entry name" value="CW"/>
    <property type="match status" value="1"/>
</dbReference>
<keyword evidence="4" id="KW-1185">Reference proteome</keyword>
<evidence type="ECO:0000313" key="3">
    <source>
        <dbReference type="EMBL" id="BCZ46528.1"/>
    </source>
</evidence>
<dbReference type="Proteomes" id="UP000824633">
    <property type="component" value="Chromosome"/>
</dbReference>
<organism evidence="3 4">
    <name type="scientific">Clostridium gelidum</name>
    <dbReference type="NCBI Taxonomy" id="704125"/>
    <lineage>
        <taxon>Bacteria</taxon>
        <taxon>Bacillati</taxon>
        <taxon>Bacillota</taxon>
        <taxon>Clostridia</taxon>
        <taxon>Eubacteriales</taxon>
        <taxon>Clostridiaceae</taxon>
        <taxon>Clostridium</taxon>
    </lineage>
</organism>
<proteinExistence type="predicted"/>
<dbReference type="RefSeq" id="WP_224038002.1">
    <property type="nucleotide sequence ID" value="NZ_AP024849.1"/>
</dbReference>
<protein>
    <recommendedName>
        <fullName evidence="5">Cell wall-binding protein</fullName>
    </recommendedName>
</protein>
<sequence length="220" mass="24447">MKSKLLKKFITLTIIGATLLTTLPIGASAEWRSNNVGWSYSQGTSYSIGWKLIDNSWYYFDSNGYMAHNTIVDGYYIESNGTAVATSSVGIPIKVPANWTKLDMKVAGIDLSYNMNNKSAFIYSTKDLPAGCSESIFMSGVKAGLSSKQSDVQVSEKNYNGKKAFCAEYVYTQNSQTLKNYMVFIFNNNKAYVFGISSNLDSFDNNKRELEDLLNLSLAF</sequence>
<reference evidence="4" key="1">
    <citation type="submission" date="2021-07" db="EMBL/GenBank/DDBJ databases">
        <title>Complete genome sequencing of a Clostridium isolate.</title>
        <authorList>
            <person name="Ueki A."/>
            <person name="Tonouchi A."/>
        </authorList>
    </citation>
    <scope>NUCLEOTIDE SEQUENCE [LARGE SCALE GENOMIC DNA]</scope>
    <source>
        <strain evidence="4">C5S11</strain>
    </source>
</reference>
<dbReference type="SUPFAM" id="SSF69360">
    <property type="entry name" value="Cell wall binding repeat"/>
    <property type="match status" value="1"/>
</dbReference>
<feature type="repeat" description="Cell wall-binding" evidence="2">
    <location>
        <begin position="47"/>
        <end position="66"/>
    </location>
</feature>
<gene>
    <name evidence="3" type="ORF">psyc5s11_25950</name>
</gene>
<dbReference type="Gene3D" id="2.10.270.10">
    <property type="entry name" value="Cholin Binding"/>
    <property type="match status" value="1"/>
</dbReference>
<dbReference type="InterPro" id="IPR018337">
    <property type="entry name" value="Cell_wall/Cho-bd_repeat"/>
</dbReference>
<evidence type="ECO:0000256" key="1">
    <source>
        <dbReference type="ARBA" id="ARBA00022737"/>
    </source>
</evidence>
<keyword evidence="1" id="KW-0677">Repeat</keyword>
<dbReference type="Gene3D" id="3.40.1000.10">
    <property type="entry name" value="Mog1/PsbP, alpha/beta/alpha sandwich"/>
    <property type="match status" value="1"/>
</dbReference>